<reference evidence="10" key="1">
    <citation type="journal article" date="2010" name="Nat. Biotechnol.">
        <title>Draft genome sequence of the oilseed species Ricinus communis.</title>
        <authorList>
            <person name="Chan A.P."/>
            <person name="Crabtree J."/>
            <person name="Zhao Q."/>
            <person name="Lorenzi H."/>
            <person name="Orvis J."/>
            <person name="Puiu D."/>
            <person name="Melake-Berhan A."/>
            <person name="Jones K.M."/>
            <person name="Redman J."/>
            <person name="Chen G."/>
            <person name="Cahoon E.B."/>
            <person name="Gedil M."/>
            <person name="Stanke M."/>
            <person name="Haas B.J."/>
            <person name="Wortman J.R."/>
            <person name="Fraser-Liggett C.M."/>
            <person name="Ravel J."/>
            <person name="Rabinowicz P.D."/>
        </authorList>
    </citation>
    <scope>NUCLEOTIDE SEQUENCE [LARGE SCALE GENOMIC DNA]</scope>
    <source>
        <strain evidence="10">cv. Hale</strain>
    </source>
</reference>
<evidence type="ECO:0000313" key="10">
    <source>
        <dbReference type="Proteomes" id="UP000008311"/>
    </source>
</evidence>
<evidence type="ECO:0000259" key="7">
    <source>
        <dbReference type="Pfam" id="PF04690"/>
    </source>
</evidence>
<dbReference type="GO" id="GO:0005634">
    <property type="term" value="C:nucleus"/>
    <property type="evidence" value="ECO:0000318"/>
    <property type="project" value="GO_Central"/>
</dbReference>
<evidence type="ECO:0000256" key="1">
    <source>
        <dbReference type="ARBA" id="ARBA00004123"/>
    </source>
</evidence>
<dbReference type="Pfam" id="PF24868">
    <property type="entry name" value="YABBY_N"/>
    <property type="match status" value="1"/>
</dbReference>
<dbReference type="GO" id="GO:0008270">
    <property type="term" value="F:zinc ion binding"/>
    <property type="evidence" value="ECO:0007669"/>
    <property type="project" value="UniProtKB-KW"/>
</dbReference>
<organism evidence="9 10">
    <name type="scientific">Ricinus communis</name>
    <name type="common">Castor bean</name>
    <dbReference type="NCBI Taxonomy" id="3988"/>
    <lineage>
        <taxon>Eukaryota</taxon>
        <taxon>Viridiplantae</taxon>
        <taxon>Streptophyta</taxon>
        <taxon>Embryophyta</taxon>
        <taxon>Tracheophyta</taxon>
        <taxon>Spermatophyta</taxon>
        <taxon>Magnoliopsida</taxon>
        <taxon>eudicotyledons</taxon>
        <taxon>Gunneridae</taxon>
        <taxon>Pentapetalae</taxon>
        <taxon>rosids</taxon>
        <taxon>fabids</taxon>
        <taxon>Malpighiales</taxon>
        <taxon>Euphorbiaceae</taxon>
        <taxon>Acalyphoideae</taxon>
        <taxon>Acalypheae</taxon>
        <taxon>Ricinus</taxon>
    </lineage>
</organism>
<dbReference type="eggNOG" id="ENOG502QQ88">
    <property type="taxonomic scope" value="Eukaryota"/>
</dbReference>
<evidence type="ECO:0000256" key="5">
    <source>
        <dbReference type="ARBA" id="ARBA00022833"/>
    </source>
</evidence>
<accession>B9SHC4</accession>
<feature type="domain" description="YABBY protein C-terminal" evidence="7">
    <location>
        <begin position="105"/>
        <end position="171"/>
    </location>
</feature>
<dbReference type="PANTHER" id="PTHR31675:SF8">
    <property type="entry name" value="AXIAL REGULATOR YABBY 4"/>
    <property type="match status" value="1"/>
</dbReference>
<name>B9SHC4_RICCO</name>
<comment type="similarity">
    <text evidence="2">Belongs to the YABBY family.</text>
</comment>
<dbReference type="SUPFAM" id="SSF47095">
    <property type="entry name" value="HMG-box"/>
    <property type="match status" value="1"/>
</dbReference>
<dbReference type="Proteomes" id="UP000008311">
    <property type="component" value="Unassembled WGS sequence"/>
</dbReference>
<protein>
    <submittedName>
        <fullName evidence="9">Axial regulator YABBY4, putative</fullName>
    </submittedName>
</protein>
<gene>
    <name evidence="9" type="ORF">RCOM_0529200</name>
</gene>
<dbReference type="AlphaFoldDB" id="B9SHC4"/>
<dbReference type="STRING" id="3988.B9SHC4"/>
<keyword evidence="6" id="KW-0539">Nucleus</keyword>
<evidence type="ECO:0000313" key="9">
    <source>
        <dbReference type="EMBL" id="EEF37031.1"/>
    </source>
</evidence>
<sequence>MSTLNHLFDLPEQICYVQCGFCDTILLVSVPGSSLSMVVTVRCGHCTSLLSVNMMKVSFVPFQQLLASLTHDQQKEEINLEGPDARKTLDIERSLSMAACSDDNKLEEDKNPVNRVINKPPEKRQRAPSAYNRFIKEEIRRLKAENPDMAHKEAFSTAAKNWANNPPIHYKEGGENYCRQEEEKATWSRDAAENKMRIHHRNLIILNRRCMAFCFDKFQVNIEGKSFHERKTPRHSIWAATPFK</sequence>
<dbReference type="InterPro" id="IPR006780">
    <property type="entry name" value="YABBY"/>
</dbReference>
<keyword evidence="5" id="KW-0862">Zinc</keyword>
<evidence type="ECO:0000259" key="8">
    <source>
        <dbReference type="Pfam" id="PF24868"/>
    </source>
</evidence>
<dbReference type="PANTHER" id="PTHR31675">
    <property type="entry name" value="PROTEIN YABBY 6-RELATED"/>
    <property type="match status" value="1"/>
</dbReference>
<dbReference type="GO" id="GO:0045165">
    <property type="term" value="P:cell fate commitment"/>
    <property type="evidence" value="ECO:0000318"/>
    <property type="project" value="GO_Central"/>
</dbReference>
<evidence type="ECO:0000256" key="2">
    <source>
        <dbReference type="ARBA" id="ARBA00010325"/>
    </source>
</evidence>
<dbReference type="GO" id="GO:0048481">
    <property type="term" value="P:plant ovule development"/>
    <property type="evidence" value="ECO:0000318"/>
    <property type="project" value="GO_Central"/>
</dbReference>
<dbReference type="Gene3D" id="1.10.30.10">
    <property type="entry name" value="High mobility group box domain"/>
    <property type="match status" value="1"/>
</dbReference>
<dbReference type="CDD" id="cd00084">
    <property type="entry name" value="HMG-box_SF"/>
    <property type="match status" value="1"/>
</dbReference>
<dbReference type="InterPro" id="IPR056775">
    <property type="entry name" value="YABBY_C"/>
</dbReference>
<keyword evidence="4" id="KW-0863">Zinc-finger</keyword>
<comment type="subcellular location">
    <subcellularLocation>
        <location evidence="1">Nucleus</location>
    </subcellularLocation>
</comment>
<evidence type="ECO:0000256" key="4">
    <source>
        <dbReference type="ARBA" id="ARBA00022771"/>
    </source>
</evidence>
<proteinExistence type="inferred from homology"/>
<evidence type="ECO:0000256" key="3">
    <source>
        <dbReference type="ARBA" id="ARBA00022723"/>
    </source>
</evidence>
<dbReference type="GO" id="GO:0009944">
    <property type="term" value="P:polarity specification of adaxial/abaxial axis"/>
    <property type="evidence" value="ECO:0000318"/>
    <property type="project" value="GO_Central"/>
</dbReference>
<dbReference type="EMBL" id="EQ973961">
    <property type="protein sequence ID" value="EEF37031.1"/>
    <property type="molecule type" value="Genomic_DNA"/>
</dbReference>
<feature type="domain" description="YABBY N-terminal" evidence="8">
    <location>
        <begin position="10"/>
        <end position="64"/>
    </location>
</feature>
<keyword evidence="3" id="KW-0479">Metal-binding</keyword>
<dbReference type="InParanoid" id="B9SHC4"/>
<dbReference type="InterPro" id="IPR056776">
    <property type="entry name" value="YABBY_N"/>
</dbReference>
<dbReference type="InterPro" id="IPR036910">
    <property type="entry name" value="HMG_box_dom_sf"/>
</dbReference>
<evidence type="ECO:0000256" key="6">
    <source>
        <dbReference type="ARBA" id="ARBA00023242"/>
    </source>
</evidence>
<dbReference type="Pfam" id="PF04690">
    <property type="entry name" value="YABBY"/>
    <property type="match status" value="1"/>
</dbReference>
<keyword evidence="10" id="KW-1185">Reference proteome</keyword>